<dbReference type="Pfam" id="PF20250">
    <property type="entry name" value="FapA_N"/>
    <property type="match status" value="1"/>
</dbReference>
<dbReference type="PANTHER" id="PTHR38032:SF1">
    <property type="entry name" value="RNA-BINDING PROTEIN KHPB N-TERMINAL DOMAIN-CONTAINING PROTEIN"/>
    <property type="match status" value="1"/>
</dbReference>
<organism evidence="3 4">
    <name type="scientific">Alkalispirochaeta sphaeroplastigenens</name>
    <dbReference type="NCBI Taxonomy" id="1187066"/>
    <lineage>
        <taxon>Bacteria</taxon>
        <taxon>Pseudomonadati</taxon>
        <taxon>Spirochaetota</taxon>
        <taxon>Spirochaetia</taxon>
        <taxon>Spirochaetales</taxon>
        <taxon>Spirochaetaceae</taxon>
        <taxon>Alkalispirochaeta</taxon>
    </lineage>
</organism>
<keyword evidence="4" id="KW-1185">Reference proteome</keyword>
<dbReference type="InterPro" id="IPR046865">
    <property type="entry name" value="FapA_b_solenoid"/>
</dbReference>
<dbReference type="EMBL" id="LPWH01000068">
    <property type="protein sequence ID" value="POR01137.1"/>
    <property type="molecule type" value="Genomic_DNA"/>
</dbReference>
<evidence type="ECO:0000313" key="4">
    <source>
        <dbReference type="Proteomes" id="UP000237350"/>
    </source>
</evidence>
<dbReference type="InterPro" id="IPR046866">
    <property type="entry name" value="FapA_N"/>
</dbReference>
<dbReference type="Proteomes" id="UP000237350">
    <property type="component" value="Unassembled WGS sequence"/>
</dbReference>
<dbReference type="InterPro" id="IPR038247">
    <property type="entry name" value="Jag_N_dom_sf"/>
</dbReference>
<dbReference type="Gene3D" id="3.30.30.80">
    <property type="entry name" value="probable RNA-binding protein from clostridium symbiosum atcc 14940"/>
    <property type="match status" value="1"/>
</dbReference>
<protein>
    <submittedName>
        <fullName evidence="3">Polymerase</fullName>
    </submittedName>
</protein>
<comment type="caution">
    <text evidence="3">The sequence shown here is derived from an EMBL/GenBank/DDBJ whole genome shotgun (WGS) entry which is preliminary data.</text>
</comment>
<feature type="domain" description="RNA-binding protein KhpB N-terminal" evidence="2">
    <location>
        <begin position="25"/>
        <end position="76"/>
    </location>
</feature>
<sequence length="657" mass="71154">MVTMEQLQEYMRTRAREDSERKYVNVSAATLEEALREASVELSLPLKKIEYEILERGARGVLGMGKKPVLLVAYPAREEGADADDAGSMDMDFGFEDDAPSDVDGEALVRMAPEGIMLKVLPPQGKGEAVSERQAIAAIESRTSSGKIDATLVSRVVKRADAEWIPVGTFAYTPVEDSYINCDVTEGEMKALVTMSPPGDGGADPSAETILRALENQGVVHGINEDLLRALEERPRYREPLLVAEGSRPVNGADGRAAFNFRTDNREIHLRESKDGRVDFKELNRIENVVEGQVLARMVPAEAGQPGQTVTGRMIPAKDGKDVEPPIGENTRLSDDGKMIIAGINGMVKLVNGRVTVEPVYVVNGDVNVKEGNIRFLGTIIVKGNVDDGFSINAAGDIEVMGSVGRSTLEAEGDVIVHQGVAGKGSGGVTAGGTVWSKFIENAHVETGEMVVVSDGIINSVVYSDKRIICRGKRASIVGGHIRAAEEVDAKTLGSVAGVETLVEVGYDPKSRARLLELEAEDEELSKELEELTLNMSTIEGMRKKKKPVTPDKIKHYGEMKTRREKIQKQRQKLGKDIAAIHAYLEELKTTGRVSASGTVFPGVKIMIKDAQLTVRRETRAVTYIAEAGMVKVTKYEESRADISVRGKGGADGDTTH</sequence>
<dbReference type="AlphaFoldDB" id="A0A2S4JNM6"/>
<accession>A0A2S4JNM6</accession>
<dbReference type="SMART" id="SM01245">
    <property type="entry name" value="Jag_N"/>
    <property type="match status" value="1"/>
</dbReference>
<dbReference type="OrthoDB" id="9816426at2"/>
<proteinExistence type="predicted"/>
<reference evidence="4" key="1">
    <citation type="submission" date="2015-12" db="EMBL/GenBank/DDBJ databases">
        <authorList>
            <person name="Lodha T.D."/>
            <person name="Chintalapati S."/>
            <person name="Chintalapati V.R."/>
            <person name="Sravanthi T."/>
        </authorList>
    </citation>
    <scope>NUCLEOTIDE SEQUENCE [LARGE SCALE GENOMIC DNA]</scope>
    <source>
        <strain evidence="4">JC133</strain>
    </source>
</reference>
<feature type="region of interest" description="Disordered" evidence="1">
    <location>
        <begin position="305"/>
        <end position="331"/>
    </location>
</feature>
<evidence type="ECO:0000256" key="1">
    <source>
        <dbReference type="SAM" id="MobiDB-lite"/>
    </source>
</evidence>
<evidence type="ECO:0000259" key="2">
    <source>
        <dbReference type="SMART" id="SM01245"/>
    </source>
</evidence>
<dbReference type="InterPro" id="IPR005646">
    <property type="entry name" value="FapA"/>
</dbReference>
<dbReference type="Pfam" id="PF14804">
    <property type="entry name" value="Jag_N"/>
    <property type="match status" value="1"/>
</dbReference>
<name>A0A2S4JNM6_9SPIO</name>
<evidence type="ECO:0000313" key="3">
    <source>
        <dbReference type="EMBL" id="POR01137.1"/>
    </source>
</evidence>
<dbReference type="PANTHER" id="PTHR38032">
    <property type="entry name" value="POLYMERASE-RELATED"/>
    <property type="match status" value="1"/>
</dbReference>
<dbReference type="Pfam" id="PF03961">
    <property type="entry name" value="FapA"/>
    <property type="match status" value="1"/>
</dbReference>
<dbReference type="InterPro" id="IPR032782">
    <property type="entry name" value="KhpB_N"/>
</dbReference>
<gene>
    <name evidence="3" type="ORF">AU468_08620</name>
</gene>